<dbReference type="InterPro" id="IPR034505">
    <property type="entry name" value="Coproporphyrinogen-III_oxidase"/>
</dbReference>
<keyword evidence="2" id="KW-0949">S-adenosyl-L-methionine</keyword>
<accession>A0A6S6UD26</accession>
<keyword evidence="5" id="KW-0411">Iron-sulfur</keyword>
<dbReference type="SFLD" id="SFLDS00029">
    <property type="entry name" value="Radical_SAM"/>
    <property type="match status" value="1"/>
</dbReference>
<evidence type="ECO:0000256" key="4">
    <source>
        <dbReference type="ARBA" id="ARBA00023004"/>
    </source>
</evidence>
<dbReference type="InterPro" id="IPR058240">
    <property type="entry name" value="rSAM_sf"/>
</dbReference>
<dbReference type="EMBL" id="CACVAQ010000519">
    <property type="protein sequence ID" value="CAA6829809.1"/>
    <property type="molecule type" value="Genomic_DNA"/>
</dbReference>
<sequence>MTKLKSIIGDNYFQGYAYSYPHKSSYRPFENPLPLKDVWAQENKAQLFLYVHIPFCEMRCGFCNLFTIANPKASHESPFIQSLERQIIATKTALGKANFNRLAIGGGTPTFLSLPDLERLFYLMNTVMEADTIAIPSSVEMSPKTASAEKLALLKEKGTTRASIGVQSFLLEETKALGRPQKTVEVQQALQVIKDSGIPEMNIDLIYGMAGQTLQSWQYSLEQSVAFQPEEIFLYPLYVRPLTGLGSKEKAWNDHRLNLYRFGRDFLLSKGYEQVTMRIFRNTKAAQMPTPPYNSPEDGMVGLGVGARSYTKTLHYSSEYAVGRKGVKNIIHDYNEKTSQDFQKVLYGTRLSLEEQKRRYVIKSILEGSYLDFKGYHNFFGTAALDDLPELNELYDLNLATKEEPKLQLNQAGLELSDVIGPWLYSERVNAMMQDFELV</sequence>
<feature type="domain" description="Radical SAM core" evidence="6">
    <location>
        <begin position="41"/>
        <end position="278"/>
    </location>
</feature>
<keyword evidence="3" id="KW-0479">Metal-binding</keyword>
<evidence type="ECO:0000313" key="7">
    <source>
        <dbReference type="EMBL" id="CAA6829809.1"/>
    </source>
</evidence>
<evidence type="ECO:0000256" key="5">
    <source>
        <dbReference type="ARBA" id="ARBA00023014"/>
    </source>
</evidence>
<dbReference type="GO" id="GO:0051539">
    <property type="term" value="F:4 iron, 4 sulfur cluster binding"/>
    <property type="evidence" value="ECO:0007669"/>
    <property type="project" value="TreeGrafter"/>
</dbReference>
<dbReference type="InterPro" id="IPR007197">
    <property type="entry name" value="rSAM"/>
</dbReference>
<name>A0A6S6UD26_9BACT</name>
<dbReference type="InterPro" id="IPR006638">
    <property type="entry name" value="Elp3/MiaA/NifB-like_rSAM"/>
</dbReference>
<dbReference type="Pfam" id="PF04055">
    <property type="entry name" value="Radical_SAM"/>
    <property type="match status" value="1"/>
</dbReference>
<evidence type="ECO:0000256" key="1">
    <source>
        <dbReference type="ARBA" id="ARBA00001966"/>
    </source>
</evidence>
<dbReference type="PROSITE" id="PS51918">
    <property type="entry name" value="RADICAL_SAM"/>
    <property type="match status" value="1"/>
</dbReference>
<organism evidence="7">
    <name type="scientific">uncultured Aureispira sp</name>
    <dbReference type="NCBI Taxonomy" id="1331704"/>
    <lineage>
        <taxon>Bacteria</taxon>
        <taxon>Pseudomonadati</taxon>
        <taxon>Bacteroidota</taxon>
        <taxon>Saprospiria</taxon>
        <taxon>Saprospirales</taxon>
        <taxon>Saprospiraceae</taxon>
        <taxon>Aureispira</taxon>
        <taxon>environmental samples</taxon>
    </lineage>
</organism>
<dbReference type="GO" id="GO:0003824">
    <property type="term" value="F:catalytic activity"/>
    <property type="evidence" value="ECO:0007669"/>
    <property type="project" value="InterPro"/>
</dbReference>
<dbReference type="SFLD" id="SFLDG01065">
    <property type="entry name" value="anaerobic_coproporphyrinogen-I"/>
    <property type="match status" value="1"/>
</dbReference>
<evidence type="ECO:0000256" key="2">
    <source>
        <dbReference type="ARBA" id="ARBA00022691"/>
    </source>
</evidence>
<dbReference type="GO" id="GO:0005737">
    <property type="term" value="C:cytoplasm"/>
    <property type="evidence" value="ECO:0007669"/>
    <property type="project" value="TreeGrafter"/>
</dbReference>
<comment type="cofactor">
    <cofactor evidence="1">
        <name>[4Fe-4S] cluster</name>
        <dbReference type="ChEBI" id="CHEBI:49883"/>
    </cofactor>
</comment>
<dbReference type="SMART" id="SM00729">
    <property type="entry name" value="Elp3"/>
    <property type="match status" value="1"/>
</dbReference>
<dbReference type="SUPFAM" id="SSF102114">
    <property type="entry name" value="Radical SAM enzymes"/>
    <property type="match status" value="1"/>
</dbReference>
<dbReference type="PANTHER" id="PTHR13932:SF5">
    <property type="entry name" value="RADICAL S-ADENOSYL METHIONINE DOMAIN-CONTAINING PROTEIN 1, MITOCHONDRIAL"/>
    <property type="match status" value="1"/>
</dbReference>
<dbReference type="GO" id="GO:0006779">
    <property type="term" value="P:porphyrin-containing compound biosynthetic process"/>
    <property type="evidence" value="ECO:0007669"/>
    <property type="project" value="TreeGrafter"/>
</dbReference>
<dbReference type="PANTHER" id="PTHR13932">
    <property type="entry name" value="COPROPORPHYRINIGEN III OXIDASE"/>
    <property type="match status" value="1"/>
</dbReference>
<dbReference type="NCBIfam" id="NF006067">
    <property type="entry name" value="PRK08208.1"/>
    <property type="match status" value="1"/>
</dbReference>
<dbReference type="AlphaFoldDB" id="A0A6S6UD26"/>
<keyword evidence="4" id="KW-0408">Iron</keyword>
<dbReference type="Gene3D" id="3.20.20.70">
    <property type="entry name" value="Aldolase class I"/>
    <property type="match status" value="1"/>
</dbReference>
<protein>
    <submittedName>
        <fullName evidence="7">Hypothetical radical SAM family enzyme in interesting gene cluster</fullName>
    </submittedName>
</protein>
<reference evidence="7" key="1">
    <citation type="submission" date="2020-01" db="EMBL/GenBank/DDBJ databases">
        <authorList>
            <person name="Meier V. D."/>
            <person name="Meier V D."/>
        </authorList>
    </citation>
    <scope>NUCLEOTIDE SEQUENCE</scope>
    <source>
        <strain evidence="7">HLG_WM_MAG_10</strain>
    </source>
</reference>
<dbReference type="GO" id="GO:0046872">
    <property type="term" value="F:metal ion binding"/>
    <property type="evidence" value="ECO:0007669"/>
    <property type="project" value="UniProtKB-KW"/>
</dbReference>
<gene>
    <name evidence="7" type="ORF">HELGO_WM25599</name>
</gene>
<dbReference type="InterPro" id="IPR013785">
    <property type="entry name" value="Aldolase_TIM"/>
</dbReference>
<evidence type="ECO:0000259" key="6">
    <source>
        <dbReference type="PROSITE" id="PS51918"/>
    </source>
</evidence>
<dbReference type="CDD" id="cd01335">
    <property type="entry name" value="Radical_SAM"/>
    <property type="match status" value="1"/>
</dbReference>
<proteinExistence type="predicted"/>
<evidence type="ECO:0000256" key="3">
    <source>
        <dbReference type="ARBA" id="ARBA00022723"/>
    </source>
</evidence>